<sequence length="172" mass="18805">MAGRCQARLSSTFFLSLLRNNGVRGLAVSSVAGVPNTKNVKEMTASEWKKVLTPDQYYVTQEGGTEPPFSGAYYEHHGEGVYQCVCCGSDLFSSEAKFESGSGWPSFYTAEGEDASKVETRTDNSHMMVRTEALCKECKAHLGHVFPDGPEPTGLRYCINSAALKFTPKKIT</sequence>
<proteinExistence type="inferred from homology"/>
<comment type="caution">
    <text evidence="8">The sequence shown here is derived from an EMBL/GenBank/DDBJ whole genome shotgun (WGS) entry which is preliminary data.</text>
</comment>
<evidence type="ECO:0000313" key="8">
    <source>
        <dbReference type="EMBL" id="KAK8725649.1"/>
    </source>
</evidence>
<evidence type="ECO:0000256" key="1">
    <source>
        <dbReference type="ARBA" id="ARBA00007174"/>
    </source>
</evidence>
<keyword evidence="4 6" id="KW-0560">Oxidoreductase</keyword>
<dbReference type="Gene3D" id="2.170.150.20">
    <property type="entry name" value="Peptide methionine sulfoxide reductase"/>
    <property type="match status" value="1"/>
</dbReference>
<dbReference type="InterPro" id="IPR011057">
    <property type="entry name" value="Mss4-like_sf"/>
</dbReference>
<evidence type="ECO:0000259" key="7">
    <source>
        <dbReference type="PROSITE" id="PS51790"/>
    </source>
</evidence>
<dbReference type="EC" id="1.8.4.12" evidence="6"/>
<dbReference type="FunFam" id="2.170.150.20:FF:000001">
    <property type="entry name" value="Peptide methionine sulfoxide reductase MsrB"/>
    <property type="match status" value="1"/>
</dbReference>
<dbReference type="PANTHER" id="PTHR10173:SF52">
    <property type="entry name" value="METHIONINE-R-SULFOXIDE REDUCTASE B1"/>
    <property type="match status" value="1"/>
</dbReference>
<dbReference type="Pfam" id="PF01641">
    <property type="entry name" value="SelR"/>
    <property type="match status" value="1"/>
</dbReference>
<evidence type="ECO:0000256" key="3">
    <source>
        <dbReference type="ARBA" id="ARBA00022833"/>
    </source>
</evidence>
<dbReference type="Proteomes" id="UP001445076">
    <property type="component" value="Unassembled WGS sequence"/>
</dbReference>
<dbReference type="InterPro" id="IPR028427">
    <property type="entry name" value="Met_Sox_Rdtase_MsrB"/>
</dbReference>
<dbReference type="PANTHER" id="PTHR10173">
    <property type="entry name" value="METHIONINE SULFOXIDE REDUCTASE"/>
    <property type="match status" value="1"/>
</dbReference>
<evidence type="ECO:0000256" key="5">
    <source>
        <dbReference type="ARBA" id="ARBA00048488"/>
    </source>
</evidence>
<dbReference type="GO" id="GO:0006979">
    <property type="term" value="P:response to oxidative stress"/>
    <property type="evidence" value="ECO:0007669"/>
    <property type="project" value="InterPro"/>
</dbReference>
<accession>A0AAW0WD64</accession>
<feature type="domain" description="MsrB" evidence="7">
    <location>
        <begin position="45"/>
        <end position="169"/>
    </location>
</feature>
<dbReference type="SUPFAM" id="SSF51316">
    <property type="entry name" value="Mss4-like"/>
    <property type="match status" value="1"/>
</dbReference>
<comment type="similarity">
    <text evidence="1 6">Belongs to the MsrB Met sulfoxide reductase family.</text>
</comment>
<reference evidence="8 9" key="1">
    <citation type="journal article" date="2024" name="BMC Genomics">
        <title>Genome assembly of redclaw crayfish (Cherax quadricarinatus) provides insights into its immune adaptation and hypoxia tolerance.</title>
        <authorList>
            <person name="Liu Z."/>
            <person name="Zheng J."/>
            <person name="Li H."/>
            <person name="Fang K."/>
            <person name="Wang S."/>
            <person name="He J."/>
            <person name="Zhou D."/>
            <person name="Weng S."/>
            <person name="Chi M."/>
            <person name="Gu Z."/>
            <person name="He J."/>
            <person name="Li F."/>
            <person name="Wang M."/>
        </authorList>
    </citation>
    <scope>NUCLEOTIDE SEQUENCE [LARGE SCALE GENOMIC DNA]</scope>
    <source>
        <strain evidence="8">ZL_2023a</strain>
    </source>
</reference>
<dbReference type="GO" id="GO:0030091">
    <property type="term" value="P:protein repair"/>
    <property type="evidence" value="ECO:0007669"/>
    <property type="project" value="InterPro"/>
</dbReference>
<evidence type="ECO:0000313" key="9">
    <source>
        <dbReference type="Proteomes" id="UP001445076"/>
    </source>
</evidence>
<dbReference type="GO" id="GO:0005737">
    <property type="term" value="C:cytoplasm"/>
    <property type="evidence" value="ECO:0007669"/>
    <property type="project" value="TreeGrafter"/>
</dbReference>
<protein>
    <recommendedName>
        <fullName evidence="6">Peptide-methionine (R)-S-oxide reductase</fullName>
        <ecNumber evidence="6">1.8.4.12</ecNumber>
    </recommendedName>
</protein>
<organism evidence="8 9">
    <name type="scientific">Cherax quadricarinatus</name>
    <name type="common">Australian red claw crayfish</name>
    <dbReference type="NCBI Taxonomy" id="27406"/>
    <lineage>
        <taxon>Eukaryota</taxon>
        <taxon>Metazoa</taxon>
        <taxon>Ecdysozoa</taxon>
        <taxon>Arthropoda</taxon>
        <taxon>Crustacea</taxon>
        <taxon>Multicrustacea</taxon>
        <taxon>Malacostraca</taxon>
        <taxon>Eumalacostraca</taxon>
        <taxon>Eucarida</taxon>
        <taxon>Decapoda</taxon>
        <taxon>Pleocyemata</taxon>
        <taxon>Astacidea</taxon>
        <taxon>Parastacoidea</taxon>
        <taxon>Parastacidae</taxon>
        <taxon>Cherax</taxon>
    </lineage>
</organism>
<feature type="chain" id="PRO_5043087486" description="Peptide-methionine (R)-S-oxide reductase" evidence="6">
    <location>
        <begin position="26"/>
        <end position="172"/>
    </location>
</feature>
<keyword evidence="3 6" id="KW-0862">Zinc</keyword>
<dbReference type="InterPro" id="IPR002579">
    <property type="entry name" value="Met_Sox_Rdtase_MsrB_dom"/>
</dbReference>
<dbReference type="GO" id="GO:0033743">
    <property type="term" value="F:peptide-methionine (R)-S-oxide reductase activity"/>
    <property type="evidence" value="ECO:0007669"/>
    <property type="project" value="UniProtKB-EC"/>
</dbReference>
<dbReference type="AlphaFoldDB" id="A0AAW0WD64"/>
<comment type="function">
    <text evidence="6">Methionine-sulfoxide reductase that specifically reduces methionine (R)-sulfoxide back to methionine. While in many cases methionine oxidation is the result of random oxidation following oxidative stress, methionine oxidation is also a post-translational modification that takes place on specific residues.</text>
</comment>
<dbReference type="PROSITE" id="PS51790">
    <property type="entry name" value="MSRB"/>
    <property type="match status" value="1"/>
</dbReference>
<dbReference type="EMBL" id="JARKIK010000082">
    <property type="protein sequence ID" value="KAK8725649.1"/>
    <property type="molecule type" value="Genomic_DNA"/>
</dbReference>
<keyword evidence="2 6" id="KW-0479">Metal-binding</keyword>
<comment type="catalytic activity">
    <reaction evidence="5 6">
        <text>L-methionyl-[protein] + [thioredoxin]-disulfide + H2O = L-methionyl-(R)-S-oxide-[protein] + [thioredoxin]-dithiol</text>
        <dbReference type="Rhea" id="RHEA:24164"/>
        <dbReference type="Rhea" id="RHEA-COMP:10698"/>
        <dbReference type="Rhea" id="RHEA-COMP:10700"/>
        <dbReference type="Rhea" id="RHEA-COMP:12313"/>
        <dbReference type="Rhea" id="RHEA-COMP:12314"/>
        <dbReference type="ChEBI" id="CHEBI:15377"/>
        <dbReference type="ChEBI" id="CHEBI:16044"/>
        <dbReference type="ChEBI" id="CHEBI:29950"/>
        <dbReference type="ChEBI" id="CHEBI:45764"/>
        <dbReference type="ChEBI" id="CHEBI:50058"/>
        <dbReference type="EC" id="1.8.4.12"/>
    </reaction>
</comment>
<evidence type="ECO:0000256" key="4">
    <source>
        <dbReference type="ARBA" id="ARBA00023002"/>
    </source>
</evidence>
<evidence type="ECO:0000256" key="2">
    <source>
        <dbReference type="ARBA" id="ARBA00022723"/>
    </source>
</evidence>
<keyword evidence="6" id="KW-0732">Signal</keyword>
<gene>
    <name evidence="8" type="ORF">OTU49_010666</name>
</gene>
<feature type="signal peptide" evidence="6">
    <location>
        <begin position="1"/>
        <end position="25"/>
    </location>
</feature>
<name>A0AAW0WD64_CHEQU</name>
<keyword evidence="9" id="KW-1185">Reference proteome</keyword>
<comment type="cofactor">
    <cofactor evidence="6">
        <name>Zn(2+)</name>
        <dbReference type="ChEBI" id="CHEBI:29105"/>
    </cofactor>
    <text evidence="6">Binds 1 zinc ion per subunit.</text>
</comment>
<evidence type="ECO:0000256" key="6">
    <source>
        <dbReference type="RuleBase" id="RU365044"/>
    </source>
</evidence>
<dbReference type="GO" id="GO:0046872">
    <property type="term" value="F:metal ion binding"/>
    <property type="evidence" value="ECO:0007669"/>
    <property type="project" value="UniProtKB-KW"/>
</dbReference>
<dbReference type="NCBIfam" id="TIGR00357">
    <property type="entry name" value="peptide-methionine (R)-S-oxide reductase MsrB"/>
    <property type="match status" value="1"/>
</dbReference>